<name>A0AAE1C2Z2_9PEZI</name>
<dbReference type="Proteomes" id="UP001274830">
    <property type="component" value="Unassembled WGS sequence"/>
</dbReference>
<feature type="compositionally biased region" description="Low complexity" evidence="1">
    <location>
        <begin position="20"/>
        <end position="32"/>
    </location>
</feature>
<feature type="region of interest" description="Disordered" evidence="1">
    <location>
        <begin position="1"/>
        <end position="40"/>
    </location>
</feature>
<evidence type="ECO:0000313" key="2">
    <source>
        <dbReference type="EMBL" id="KAK3676180.1"/>
    </source>
</evidence>
<keyword evidence="3" id="KW-1185">Reference proteome</keyword>
<gene>
    <name evidence="2" type="ORF">LTR78_003930</name>
</gene>
<feature type="region of interest" description="Disordered" evidence="1">
    <location>
        <begin position="46"/>
        <end position="65"/>
    </location>
</feature>
<comment type="caution">
    <text evidence="2">The sequence shown here is derived from an EMBL/GenBank/DDBJ whole genome shotgun (WGS) entry which is preliminary data.</text>
</comment>
<evidence type="ECO:0000256" key="1">
    <source>
        <dbReference type="SAM" id="MobiDB-lite"/>
    </source>
</evidence>
<sequence length="235" mass="26811">MLERAHIRLAKADGQRKASKMSAHSSSPPSYVSKKDMVPKHTNEHERYASDTTHQQQQQQTVQTQSYVRNMKHPSTRQMLHGPSVAITSLDLPIDRHYGYAQYHFVFPPCFDPVRVFRSMCDPGEKLPRHLIRLRGEKRNCVLEPIVVVRKSNQMGPGKEEDKIEADAVVVRLAGAYCDEICAIVEKTVGKEADALGKALGSVQEMQQAMNYSNERCWRWKYHRKAGTIISRHEA</sequence>
<feature type="compositionally biased region" description="Basic and acidic residues" evidence="1">
    <location>
        <begin position="1"/>
        <end position="16"/>
    </location>
</feature>
<dbReference type="AlphaFoldDB" id="A0AAE1C2Z2"/>
<proteinExistence type="predicted"/>
<reference evidence="2" key="1">
    <citation type="submission" date="2023-07" db="EMBL/GenBank/DDBJ databases">
        <title>Black Yeasts Isolated from many extreme environments.</title>
        <authorList>
            <person name="Coleine C."/>
            <person name="Stajich J.E."/>
            <person name="Selbmann L."/>
        </authorList>
    </citation>
    <scope>NUCLEOTIDE SEQUENCE</scope>
    <source>
        <strain evidence="2">CCFEE 5485</strain>
    </source>
</reference>
<feature type="compositionally biased region" description="Low complexity" evidence="1">
    <location>
        <begin position="52"/>
        <end position="65"/>
    </location>
</feature>
<dbReference type="EMBL" id="JAUTXT010000011">
    <property type="protein sequence ID" value="KAK3676180.1"/>
    <property type="molecule type" value="Genomic_DNA"/>
</dbReference>
<protein>
    <submittedName>
        <fullName evidence="2">Uncharacterized protein</fullName>
    </submittedName>
</protein>
<organism evidence="2 3">
    <name type="scientific">Recurvomyces mirabilis</name>
    <dbReference type="NCBI Taxonomy" id="574656"/>
    <lineage>
        <taxon>Eukaryota</taxon>
        <taxon>Fungi</taxon>
        <taxon>Dikarya</taxon>
        <taxon>Ascomycota</taxon>
        <taxon>Pezizomycotina</taxon>
        <taxon>Dothideomycetes</taxon>
        <taxon>Dothideomycetidae</taxon>
        <taxon>Mycosphaerellales</taxon>
        <taxon>Teratosphaeriaceae</taxon>
        <taxon>Recurvomyces</taxon>
    </lineage>
</organism>
<accession>A0AAE1C2Z2</accession>
<evidence type="ECO:0000313" key="3">
    <source>
        <dbReference type="Proteomes" id="UP001274830"/>
    </source>
</evidence>